<evidence type="ECO:0000256" key="4">
    <source>
        <dbReference type="ARBA" id="ARBA00022989"/>
    </source>
</evidence>
<dbReference type="GO" id="GO:0022857">
    <property type="term" value="F:transmembrane transporter activity"/>
    <property type="evidence" value="ECO:0007669"/>
    <property type="project" value="TreeGrafter"/>
</dbReference>
<dbReference type="InterPro" id="IPR003838">
    <property type="entry name" value="ABC3_permease_C"/>
</dbReference>
<dbReference type="InterPro" id="IPR050250">
    <property type="entry name" value="Macrolide_Exporter_MacB"/>
</dbReference>
<evidence type="ECO:0000256" key="7">
    <source>
        <dbReference type="SAM" id="Phobius"/>
    </source>
</evidence>
<protein>
    <recommendedName>
        <fullName evidence="12">Multidrug ABC transporter substrate-binding protein</fullName>
    </recommendedName>
</protein>
<accession>A0A1F6P0R3</accession>
<evidence type="ECO:0000259" key="9">
    <source>
        <dbReference type="Pfam" id="PF12704"/>
    </source>
</evidence>
<name>A0A1F6P0R3_9BACT</name>
<evidence type="ECO:0000313" key="10">
    <source>
        <dbReference type="EMBL" id="OGH89680.1"/>
    </source>
</evidence>
<comment type="similarity">
    <text evidence="6">Belongs to the ABC-4 integral membrane protein family.</text>
</comment>
<evidence type="ECO:0000259" key="8">
    <source>
        <dbReference type="Pfam" id="PF02687"/>
    </source>
</evidence>
<proteinExistence type="inferred from homology"/>
<evidence type="ECO:0008006" key="12">
    <source>
        <dbReference type="Google" id="ProtNLM"/>
    </source>
</evidence>
<keyword evidence="4 7" id="KW-1133">Transmembrane helix</keyword>
<keyword evidence="3 7" id="KW-0812">Transmembrane</keyword>
<feature type="transmembrane region" description="Helical" evidence="7">
    <location>
        <begin position="289"/>
        <end position="312"/>
    </location>
</feature>
<feature type="domain" description="MacB-like periplasmic core" evidence="9">
    <location>
        <begin position="3"/>
        <end position="162"/>
    </location>
</feature>
<sequence>MTSLKEEDLNALVKEYPHFIAVTGYVKGSDTVVWGDQKTDTTFVGVNADLPNVEDAGIENGRFFTADEERGSDKVAVLGSQTASDLFGDQNPLGLKIKIKKTSFTIIGVMKMRGSSGFQNQDNQIFVPLSTAQKLLLGINYISFARLKVDSADNVNEAIEQARIILRERHKLDRPEDDDFSVRSMAQGLEAITKITDALKFFLVAVASIALIVGGVGIMNIMLAAVQERTREIGLRKAVGAKNSHIVQQFLIETVMITFIGGLFGIVLGILISYIVAKVAQGMGYDWNFIVPISSIVLGCFVSIGIGLIFGISPARRASKLDPIEALRYE</sequence>
<evidence type="ECO:0000256" key="5">
    <source>
        <dbReference type="ARBA" id="ARBA00023136"/>
    </source>
</evidence>
<comment type="caution">
    <text evidence="10">The sequence shown here is derived from an EMBL/GenBank/DDBJ whole genome shotgun (WGS) entry which is preliminary data.</text>
</comment>
<dbReference type="PANTHER" id="PTHR30572">
    <property type="entry name" value="MEMBRANE COMPONENT OF TRANSPORTER-RELATED"/>
    <property type="match status" value="1"/>
</dbReference>
<evidence type="ECO:0000256" key="6">
    <source>
        <dbReference type="ARBA" id="ARBA00038076"/>
    </source>
</evidence>
<dbReference type="Pfam" id="PF12704">
    <property type="entry name" value="MacB_PCD"/>
    <property type="match status" value="1"/>
</dbReference>
<feature type="transmembrane region" description="Helical" evidence="7">
    <location>
        <begin position="201"/>
        <end position="226"/>
    </location>
</feature>
<dbReference type="Pfam" id="PF02687">
    <property type="entry name" value="FtsX"/>
    <property type="match status" value="1"/>
</dbReference>
<gene>
    <name evidence="10" type="ORF">A2537_00950</name>
</gene>
<keyword evidence="5 7" id="KW-0472">Membrane</keyword>
<dbReference type="PANTHER" id="PTHR30572:SF4">
    <property type="entry name" value="ABC TRANSPORTER PERMEASE YTRF"/>
    <property type="match status" value="1"/>
</dbReference>
<keyword evidence="2" id="KW-1003">Cell membrane</keyword>
<evidence type="ECO:0000256" key="3">
    <source>
        <dbReference type="ARBA" id="ARBA00022692"/>
    </source>
</evidence>
<dbReference type="AlphaFoldDB" id="A0A1F6P0R3"/>
<evidence type="ECO:0000256" key="1">
    <source>
        <dbReference type="ARBA" id="ARBA00004651"/>
    </source>
</evidence>
<dbReference type="Proteomes" id="UP000178490">
    <property type="component" value="Unassembled WGS sequence"/>
</dbReference>
<evidence type="ECO:0000313" key="11">
    <source>
        <dbReference type="Proteomes" id="UP000178490"/>
    </source>
</evidence>
<dbReference type="GO" id="GO:0005886">
    <property type="term" value="C:plasma membrane"/>
    <property type="evidence" value="ECO:0007669"/>
    <property type="project" value="UniProtKB-SubCell"/>
</dbReference>
<feature type="domain" description="ABC3 transporter permease C-terminal" evidence="8">
    <location>
        <begin position="205"/>
        <end position="323"/>
    </location>
</feature>
<evidence type="ECO:0000256" key="2">
    <source>
        <dbReference type="ARBA" id="ARBA00022475"/>
    </source>
</evidence>
<feature type="transmembrane region" description="Helical" evidence="7">
    <location>
        <begin position="250"/>
        <end position="277"/>
    </location>
</feature>
<reference evidence="10 11" key="1">
    <citation type="journal article" date="2016" name="Nat. Commun.">
        <title>Thousands of microbial genomes shed light on interconnected biogeochemical processes in an aquifer system.</title>
        <authorList>
            <person name="Anantharaman K."/>
            <person name="Brown C.T."/>
            <person name="Hug L.A."/>
            <person name="Sharon I."/>
            <person name="Castelle C.J."/>
            <person name="Probst A.J."/>
            <person name="Thomas B.C."/>
            <person name="Singh A."/>
            <person name="Wilkins M.J."/>
            <person name="Karaoz U."/>
            <person name="Brodie E.L."/>
            <person name="Williams K.H."/>
            <person name="Hubbard S.S."/>
            <person name="Banfield J.F."/>
        </authorList>
    </citation>
    <scope>NUCLEOTIDE SEQUENCE [LARGE SCALE GENOMIC DNA]</scope>
</reference>
<dbReference type="EMBL" id="MFRC01000032">
    <property type="protein sequence ID" value="OGH89680.1"/>
    <property type="molecule type" value="Genomic_DNA"/>
</dbReference>
<comment type="subcellular location">
    <subcellularLocation>
        <location evidence="1">Cell membrane</location>
        <topology evidence="1">Multi-pass membrane protein</topology>
    </subcellularLocation>
</comment>
<dbReference type="InterPro" id="IPR025857">
    <property type="entry name" value="MacB_PCD"/>
</dbReference>
<organism evidence="10 11">
    <name type="scientific">Candidatus Magasanikbacteria bacterium RIFOXYD2_FULL_36_9</name>
    <dbReference type="NCBI Taxonomy" id="1798707"/>
    <lineage>
        <taxon>Bacteria</taxon>
        <taxon>Candidatus Magasanikiibacteriota</taxon>
    </lineage>
</organism>